<comment type="caution">
    <text evidence="2">The sequence shown here is derived from an EMBL/GenBank/DDBJ whole genome shotgun (WGS) entry which is preliminary data.</text>
</comment>
<feature type="coiled-coil region" evidence="1">
    <location>
        <begin position="7"/>
        <end position="43"/>
    </location>
</feature>
<name>A0ABQ0JLR3_9VIBR</name>
<dbReference type="EMBL" id="BBMS01000071">
    <property type="protein sequence ID" value="GAL29686.1"/>
    <property type="molecule type" value="Genomic_DNA"/>
</dbReference>
<sequence length="47" mass="5598">MVKDMPEEAQREMLLRVEDKLKAIERQEEIDSLKQEILKLKKSLRSA</sequence>
<evidence type="ECO:0000256" key="1">
    <source>
        <dbReference type="SAM" id="Coils"/>
    </source>
</evidence>
<evidence type="ECO:0000313" key="2">
    <source>
        <dbReference type="EMBL" id="GAL29686.1"/>
    </source>
</evidence>
<accession>A0ABQ0JLR3</accession>
<reference evidence="3" key="1">
    <citation type="submission" date="2014-09" db="EMBL/GenBank/DDBJ databases">
        <title>Vibrio variabilis JCM 19239. (C206) whole genome shotgun sequence.</title>
        <authorList>
            <person name="Sawabe T."/>
            <person name="Meirelles P."/>
            <person name="Nakanishi M."/>
            <person name="Sayaka M."/>
            <person name="Hattori M."/>
            <person name="Ohkuma M."/>
        </authorList>
    </citation>
    <scope>NUCLEOTIDE SEQUENCE [LARGE SCALE GENOMIC DNA]</scope>
    <source>
        <strain evidence="3">JCM 19239</strain>
    </source>
</reference>
<organism evidence="2 3">
    <name type="scientific">Vibrio variabilis</name>
    <dbReference type="NCBI Taxonomy" id="990271"/>
    <lineage>
        <taxon>Bacteria</taxon>
        <taxon>Pseudomonadati</taxon>
        <taxon>Pseudomonadota</taxon>
        <taxon>Gammaproteobacteria</taxon>
        <taxon>Vibrionales</taxon>
        <taxon>Vibrionaceae</taxon>
        <taxon>Vibrio</taxon>
    </lineage>
</organism>
<keyword evidence="3" id="KW-1185">Reference proteome</keyword>
<gene>
    <name evidence="2" type="ORF">JCM19239_6034</name>
</gene>
<dbReference type="Proteomes" id="UP000029223">
    <property type="component" value="Unassembled WGS sequence"/>
</dbReference>
<keyword evidence="1" id="KW-0175">Coiled coil</keyword>
<protein>
    <submittedName>
        <fullName evidence="2">Uncharacterized protein</fullName>
    </submittedName>
</protein>
<evidence type="ECO:0000313" key="3">
    <source>
        <dbReference type="Proteomes" id="UP000029223"/>
    </source>
</evidence>
<proteinExistence type="predicted"/>